<evidence type="ECO:0000256" key="12">
    <source>
        <dbReference type="ARBA" id="ARBA00023212"/>
    </source>
</evidence>
<comment type="subcellular location">
    <subcellularLocation>
        <location evidence="3">Chromosome</location>
        <location evidence="3">Centromere</location>
        <location evidence="3">Kinetochore</location>
    </subcellularLocation>
    <subcellularLocation>
        <location evidence="2">Cytoplasm</location>
        <location evidence="2">Cytoskeleton</location>
        <location evidence="2">Spindle</location>
    </subcellularLocation>
    <subcellularLocation>
        <location evidence="1">Nucleus</location>
    </subcellularLocation>
</comment>
<gene>
    <name evidence="18" type="ORF">MCYG_07887</name>
</gene>
<proteinExistence type="inferred from homology"/>
<comment type="similarity">
    <text evidence="4">Belongs to the DASH complex DAD1 family.</text>
</comment>
<evidence type="ECO:0000256" key="13">
    <source>
        <dbReference type="ARBA" id="ARBA00023242"/>
    </source>
</evidence>
<evidence type="ECO:0000256" key="2">
    <source>
        <dbReference type="ARBA" id="ARBA00004186"/>
    </source>
</evidence>
<organism evidence="18 19">
    <name type="scientific">Arthroderma otae (strain ATCC MYA-4605 / CBS 113480)</name>
    <name type="common">Microsporum canis</name>
    <dbReference type="NCBI Taxonomy" id="554155"/>
    <lineage>
        <taxon>Eukaryota</taxon>
        <taxon>Fungi</taxon>
        <taxon>Dikarya</taxon>
        <taxon>Ascomycota</taxon>
        <taxon>Pezizomycotina</taxon>
        <taxon>Eurotiomycetes</taxon>
        <taxon>Eurotiomycetidae</taxon>
        <taxon>Onygenales</taxon>
        <taxon>Arthrodermataceae</taxon>
        <taxon>Microsporum</taxon>
    </lineage>
</organism>
<protein>
    <recommendedName>
        <fullName evidence="5">DASH complex subunit DAD1</fullName>
    </recommendedName>
    <alternativeName>
        <fullName evidence="16">Outer kinetochore protein DAD1</fullName>
    </alternativeName>
</protein>
<dbReference type="InterPro" id="IPR013958">
    <property type="entry name" value="DASH_Dad1"/>
</dbReference>
<keyword evidence="7" id="KW-0963">Cytoplasm</keyword>
<dbReference type="RefSeq" id="XP_002844104.1">
    <property type="nucleotide sequence ID" value="XM_002844058.1"/>
</dbReference>
<dbReference type="GO" id="GO:0051010">
    <property type="term" value="F:microtubule plus-end binding"/>
    <property type="evidence" value="ECO:0007669"/>
    <property type="project" value="TreeGrafter"/>
</dbReference>
<evidence type="ECO:0000256" key="3">
    <source>
        <dbReference type="ARBA" id="ARBA00004629"/>
    </source>
</evidence>
<keyword evidence="9" id="KW-0493">Microtubule</keyword>
<evidence type="ECO:0000256" key="6">
    <source>
        <dbReference type="ARBA" id="ARBA00022454"/>
    </source>
</evidence>
<evidence type="ECO:0000256" key="14">
    <source>
        <dbReference type="ARBA" id="ARBA00023306"/>
    </source>
</evidence>
<dbReference type="GO" id="GO:0051301">
    <property type="term" value="P:cell division"/>
    <property type="evidence" value="ECO:0007669"/>
    <property type="project" value="UniProtKB-KW"/>
</dbReference>
<dbReference type="GO" id="GO:0044732">
    <property type="term" value="C:mitotic spindle pole body"/>
    <property type="evidence" value="ECO:0007669"/>
    <property type="project" value="TreeGrafter"/>
</dbReference>
<dbReference type="GeneID" id="9227596"/>
<keyword evidence="8" id="KW-0132">Cell division</keyword>
<feature type="region of interest" description="Disordered" evidence="17">
    <location>
        <begin position="1"/>
        <end position="22"/>
    </location>
</feature>
<dbReference type="Proteomes" id="UP000002035">
    <property type="component" value="Unassembled WGS sequence"/>
</dbReference>
<evidence type="ECO:0000256" key="11">
    <source>
        <dbReference type="ARBA" id="ARBA00022838"/>
    </source>
</evidence>
<dbReference type="AlphaFoldDB" id="C5FXM8"/>
<dbReference type="eggNOG" id="ENOG502SBWQ">
    <property type="taxonomic scope" value="Eukaryota"/>
</dbReference>
<evidence type="ECO:0000313" key="19">
    <source>
        <dbReference type="Proteomes" id="UP000002035"/>
    </source>
</evidence>
<dbReference type="OMA" id="MTREYET"/>
<keyword evidence="14" id="KW-0131">Cell cycle</keyword>
<evidence type="ECO:0000256" key="5">
    <source>
        <dbReference type="ARBA" id="ARBA00020261"/>
    </source>
</evidence>
<feature type="compositionally biased region" description="Low complexity" evidence="17">
    <location>
        <begin position="1"/>
        <end position="14"/>
    </location>
</feature>
<evidence type="ECO:0000256" key="7">
    <source>
        <dbReference type="ARBA" id="ARBA00022490"/>
    </source>
</evidence>
<dbReference type="HOGENOM" id="CLU_142427_0_1_1"/>
<evidence type="ECO:0000256" key="9">
    <source>
        <dbReference type="ARBA" id="ARBA00022701"/>
    </source>
</evidence>
<evidence type="ECO:0000313" key="18">
    <source>
        <dbReference type="EMBL" id="EEQ35068.1"/>
    </source>
</evidence>
<evidence type="ECO:0000256" key="15">
    <source>
        <dbReference type="ARBA" id="ARBA00023328"/>
    </source>
</evidence>
<reference evidence="19" key="1">
    <citation type="journal article" date="2012" name="MBio">
        <title>Comparative genome analysis of Trichophyton rubrum and related dermatophytes reveals candidate genes involved in infection.</title>
        <authorList>
            <person name="Martinez D.A."/>
            <person name="Oliver B.G."/>
            <person name="Graeser Y."/>
            <person name="Goldberg J.M."/>
            <person name="Li W."/>
            <person name="Martinez-Rossi N.M."/>
            <person name="Monod M."/>
            <person name="Shelest E."/>
            <person name="Barton R.C."/>
            <person name="Birch E."/>
            <person name="Brakhage A.A."/>
            <person name="Chen Z."/>
            <person name="Gurr S.J."/>
            <person name="Heiman D."/>
            <person name="Heitman J."/>
            <person name="Kosti I."/>
            <person name="Rossi A."/>
            <person name="Saif S."/>
            <person name="Samalova M."/>
            <person name="Saunders C.W."/>
            <person name="Shea T."/>
            <person name="Summerbell R.C."/>
            <person name="Xu J."/>
            <person name="Young S."/>
            <person name="Zeng Q."/>
            <person name="Birren B.W."/>
            <person name="Cuomo C.A."/>
            <person name="White T.C."/>
        </authorList>
    </citation>
    <scope>NUCLEOTIDE SEQUENCE [LARGE SCALE GENOMIC DNA]</scope>
    <source>
        <strain evidence="19">ATCC MYA-4605 / CBS 113480</strain>
    </source>
</reference>
<evidence type="ECO:0000256" key="10">
    <source>
        <dbReference type="ARBA" id="ARBA00022776"/>
    </source>
</evidence>
<keyword evidence="12" id="KW-0206">Cytoskeleton</keyword>
<evidence type="ECO:0000256" key="16">
    <source>
        <dbReference type="ARBA" id="ARBA00030566"/>
    </source>
</evidence>
<keyword evidence="13" id="KW-0539">Nucleus</keyword>
<keyword evidence="15" id="KW-0137">Centromere</keyword>
<keyword evidence="19" id="KW-1185">Reference proteome</keyword>
<feature type="compositionally biased region" description="Basic and acidic residues" evidence="17">
    <location>
        <begin position="93"/>
        <end position="102"/>
    </location>
</feature>
<evidence type="ECO:0000256" key="8">
    <source>
        <dbReference type="ARBA" id="ARBA00022618"/>
    </source>
</evidence>
<dbReference type="GO" id="GO:0005876">
    <property type="term" value="C:spindle microtubule"/>
    <property type="evidence" value="ECO:0007669"/>
    <property type="project" value="TreeGrafter"/>
</dbReference>
<evidence type="ECO:0000256" key="4">
    <source>
        <dbReference type="ARBA" id="ARBA00010146"/>
    </source>
</evidence>
<dbReference type="VEuPathDB" id="FungiDB:MCYG_07887"/>
<dbReference type="OrthoDB" id="5566853at2759"/>
<accession>C5FXM8</accession>
<keyword evidence="6" id="KW-0158">Chromosome</keyword>
<dbReference type="PANTHER" id="PTHR28025">
    <property type="entry name" value="DASH COMPLEX SUBUNIT DAD1"/>
    <property type="match status" value="1"/>
</dbReference>
<dbReference type="Pfam" id="PF08649">
    <property type="entry name" value="DASH_Dad1"/>
    <property type="match status" value="1"/>
</dbReference>
<feature type="region of interest" description="Disordered" evidence="17">
    <location>
        <begin position="79"/>
        <end position="102"/>
    </location>
</feature>
<dbReference type="GO" id="GO:0042729">
    <property type="term" value="C:DASH complex"/>
    <property type="evidence" value="ECO:0007669"/>
    <property type="project" value="InterPro"/>
</dbReference>
<dbReference type="EMBL" id="DS995707">
    <property type="protein sequence ID" value="EEQ35068.1"/>
    <property type="molecule type" value="Genomic_DNA"/>
</dbReference>
<dbReference type="PANTHER" id="PTHR28025:SF1">
    <property type="entry name" value="DASH COMPLEX SUBUNIT DAD1"/>
    <property type="match status" value="1"/>
</dbReference>
<sequence length="102" mass="11342">MSSHQRSMSSHQRSTSNAPAPTYFEEQRAELLREISLSLEGVLQNINKFNRNLESIITVGNELSSVEGLWSQFEGVMGRNVEEQGSGNAEGGQDVKDEDRQS</sequence>
<evidence type="ECO:0000256" key="17">
    <source>
        <dbReference type="SAM" id="MobiDB-lite"/>
    </source>
</evidence>
<evidence type="ECO:0000256" key="1">
    <source>
        <dbReference type="ARBA" id="ARBA00004123"/>
    </source>
</evidence>
<keyword evidence="10" id="KW-0498">Mitosis</keyword>
<dbReference type="GO" id="GO:0072686">
    <property type="term" value="C:mitotic spindle"/>
    <property type="evidence" value="ECO:0007669"/>
    <property type="project" value="InterPro"/>
</dbReference>
<name>C5FXM8_ARTOC</name>
<dbReference type="STRING" id="554155.C5FXM8"/>
<keyword evidence="11" id="KW-0995">Kinetochore</keyword>